<protein>
    <submittedName>
        <fullName evidence="1">Uncharacterized protein</fullName>
    </submittedName>
</protein>
<reference evidence="1" key="1">
    <citation type="submission" date="2021-08" db="EMBL/GenBank/DDBJ databases">
        <title>The first chromosome-level gecko genome reveals the dynamic sex chromosomes of Neotropical dwarf geckos (Sphaerodactylidae: Sphaerodactylus).</title>
        <authorList>
            <person name="Pinto B.J."/>
            <person name="Keating S.E."/>
            <person name="Gamble T."/>
        </authorList>
    </citation>
    <scope>NUCLEOTIDE SEQUENCE</scope>
    <source>
        <strain evidence="1">TG3544</strain>
    </source>
</reference>
<sequence length="85" mass="9088">MDALKSAGRAIIRSPSIAKQNWGSGRHKNSAAVIGRGCPGTEAKKTLPCHLLLEIAKQEARASEEESHLAPASDSGEVVNFLFYI</sequence>
<gene>
    <name evidence="1" type="ORF">K3G42_025099</name>
</gene>
<dbReference type="EMBL" id="CM037619">
    <property type="protein sequence ID" value="KAH8007703.1"/>
    <property type="molecule type" value="Genomic_DNA"/>
</dbReference>
<keyword evidence="2" id="KW-1185">Reference proteome</keyword>
<organism evidence="1 2">
    <name type="scientific">Sphaerodactylus townsendi</name>
    <dbReference type="NCBI Taxonomy" id="933632"/>
    <lineage>
        <taxon>Eukaryota</taxon>
        <taxon>Metazoa</taxon>
        <taxon>Chordata</taxon>
        <taxon>Craniata</taxon>
        <taxon>Vertebrata</taxon>
        <taxon>Euteleostomi</taxon>
        <taxon>Lepidosauria</taxon>
        <taxon>Squamata</taxon>
        <taxon>Bifurcata</taxon>
        <taxon>Gekkota</taxon>
        <taxon>Sphaerodactylidae</taxon>
        <taxon>Sphaerodactylus</taxon>
    </lineage>
</organism>
<dbReference type="Proteomes" id="UP000827872">
    <property type="component" value="Linkage Group LG06"/>
</dbReference>
<name>A0ACB8FQH7_9SAUR</name>
<accession>A0ACB8FQH7</accession>
<proteinExistence type="predicted"/>
<evidence type="ECO:0000313" key="1">
    <source>
        <dbReference type="EMBL" id="KAH8007703.1"/>
    </source>
</evidence>
<evidence type="ECO:0000313" key="2">
    <source>
        <dbReference type="Proteomes" id="UP000827872"/>
    </source>
</evidence>
<comment type="caution">
    <text evidence="1">The sequence shown here is derived from an EMBL/GenBank/DDBJ whole genome shotgun (WGS) entry which is preliminary data.</text>
</comment>